<evidence type="ECO:0000313" key="1">
    <source>
        <dbReference type="EMBL" id="KAJ9125566.1"/>
    </source>
</evidence>
<keyword evidence="2" id="KW-1185">Reference proteome</keyword>
<protein>
    <submittedName>
        <fullName evidence="1">Uncharacterized protein</fullName>
    </submittedName>
</protein>
<gene>
    <name evidence="1" type="ORF">QFC22_000528</name>
</gene>
<dbReference type="Proteomes" id="UP001243375">
    <property type="component" value="Unassembled WGS sequence"/>
</dbReference>
<accession>A0ACC2XQB2</accession>
<comment type="caution">
    <text evidence="1">The sequence shown here is derived from an EMBL/GenBank/DDBJ whole genome shotgun (WGS) entry which is preliminary data.</text>
</comment>
<sequence>MATLLDPSSKLVGALVWTLVDFIAARALQSIWISRKEAEEDVLRNAASAGLDTSIGRRKWLREDWKDHVMSLYV</sequence>
<reference evidence="1" key="1">
    <citation type="submission" date="2023-04" db="EMBL/GenBank/DDBJ databases">
        <title>Draft Genome sequencing of Naganishia species isolated from polar environments using Oxford Nanopore Technology.</title>
        <authorList>
            <person name="Leo P."/>
            <person name="Venkateswaran K."/>
        </authorList>
    </citation>
    <scope>NUCLEOTIDE SEQUENCE</scope>
    <source>
        <strain evidence="1">MNA-CCFEE 5425</strain>
    </source>
</reference>
<evidence type="ECO:0000313" key="2">
    <source>
        <dbReference type="Proteomes" id="UP001243375"/>
    </source>
</evidence>
<organism evidence="1 2">
    <name type="scientific">Naganishia vaughanmartiniae</name>
    <dbReference type="NCBI Taxonomy" id="1424756"/>
    <lineage>
        <taxon>Eukaryota</taxon>
        <taxon>Fungi</taxon>
        <taxon>Dikarya</taxon>
        <taxon>Basidiomycota</taxon>
        <taxon>Agaricomycotina</taxon>
        <taxon>Tremellomycetes</taxon>
        <taxon>Filobasidiales</taxon>
        <taxon>Filobasidiaceae</taxon>
        <taxon>Naganishia</taxon>
    </lineage>
</organism>
<dbReference type="EMBL" id="JASBWU010000001">
    <property type="protein sequence ID" value="KAJ9125566.1"/>
    <property type="molecule type" value="Genomic_DNA"/>
</dbReference>
<proteinExistence type="predicted"/>
<name>A0ACC2XQB2_9TREE</name>